<dbReference type="PROSITE" id="PS50931">
    <property type="entry name" value="HTH_LYSR"/>
    <property type="match status" value="1"/>
</dbReference>
<accession>A0A6N1X342</accession>
<keyword evidence="4" id="KW-0804">Transcription</keyword>
<keyword evidence="7" id="KW-1185">Reference proteome</keyword>
<evidence type="ECO:0000256" key="1">
    <source>
        <dbReference type="ARBA" id="ARBA00009437"/>
    </source>
</evidence>
<dbReference type="InterPro" id="IPR050950">
    <property type="entry name" value="HTH-type_LysR_regulators"/>
</dbReference>
<dbReference type="InterPro" id="IPR036388">
    <property type="entry name" value="WH-like_DNA-bd_sf"/>
</dbReference>
<dbReference type="GO" id="GO:0003677">
    <property type="term" value="F:DNA binding"/>
    <property type="evidence" value="ECO:0007669"/>
    <property type="project" value="UniProtKB-KW"/>
</dbReference>
<dbReference type="Pfam" id="PF00126">
    <property type="entry name" value="HTH_1"/>
    <property type="match status" value="1"/>
</dbReference>
<keyword evidence="2" id="KW-0805">Transcription regulation</keyword>
<dbReference type="KEGG" id="aant:HUK68_04170"/>
<dbReference type="RefSeq" id="WP_175503061.1">
    <property type="nucleotide sequence ID" value="NZ_CP054840.1"/>
</dbReference>
<keyword evidence="3" id="KW-0238">DNA-binding</keyword>
<dbReference type="InterPro" id="IPR000847">
    <property type="entry name" value="LysR_HTH_N"/>
</dbReference>
<evidence type="ECO:0000256" key="2">
    <source>
        <dbReference type="ARBA" id="ARBA00023015"/>
    </source>
</evidence>
<gene>
    <name evidence="6" type="ORF">HUK68_04170</name>
</gene>
<evidence type="ECO:0000256" key="3">
    <source>
        <dbReference type="ARBA" id="ARBA00023125"/>
    </source>
</evidence>
<dbReference type="FunFam" id="1.10.10.10:FF:000001">
    <property type="entry name" value="LysR family transcriptional regulator"/>
    <property type="match status" value="1"/>
</dbReference>
<evidence type="ECO:0000313" key="7">
    <source>
        <dbReference type="Proteomes" id="UP000509579"/>
    </source>
</evidence>
<dbReference type="PRINTS" id="PR00039">
    <property type="entry name" value="HTHLYSR"/>
</dbReference>
<dbReference type="PANTHER" id="PTHR30419">
    <property type="entry name" value="HTH-TYPE TRANSCRIPTIONAL REGULATOR YBHD"/>
    <property type="match status" value="1"/>
</dbReference>
<dbReference type="SUPFAM" id="SSF53850">
    <property type="entry name" value="Periplasmic binding protein-like II"/>
    <property type="match status" value="1"/>
</dbReference>
<dbReference type="InterPro" id="IPR005119">
    <property type="entry name" value="LysR_subst-bd"/>
</dbReference>
<dbReference type="SUPFAM" id="SSF46785">
    <property type="entry name" value="Winged helix' DNA-binding domain"/>
    <property type="match status" value="1"/>
</dbReference>
<organism evidence="6 7">
    <name type="scientific">Comamonas antarctica</name>
    <dbReference type="NCBI Taxonomy" id="2743470"/>
    <lineage>
        <taxon>Bacteria</taxon>
        <taxon>Pseudomonadati</taxon>
        <taxon>Pseudomonadota</taxon>
        <taxon>Betaproteobacteria</taxon>
        <taxon>Burkholderiales</taxon>
        <taxon>Comamonadaceae</taxon>
        <taxon>Comamonas</taxon>
    </lineage>
</organism>
<dbReference type="Proteomes" id="UP000509579">
    <property type="component" value="Chromosome"/>
</dbReference>
<dbReference type="GO" id="GO:0005829">
    <property type="term" value="C:cytosol"/>
    <property type="evidence" value="ECO:0007669"/>
    <property type="project" value="TreeGrafter"/>
</dbReference>
<dbReference type="Gene3D" id="3.40.190.10">
    <property type="entry name" value="Periplasmic binding protein-like II"/>
    <property type="match status" value="2"/>
</dbReference>
<dbReference type="InterPro" id="IPR036390">
    <property type="entry name" value="WH_DNA-bd_sf"/>
</dbReference>
<dbReference type="EMBL" id="CP054840">
    <property type="protein sequence ID" value="QKV52160.1"/>
    <property type="molecule type" value="Genomic_DNA"/>
</dbReference>
<reference evidence="6 7" key="1">
    <citation type="submission" date="2020-06" db="EMBL/GenBank/DDBJ databases">
        <title>Acidovorax antarctica sp. nov., isolated from Corinth ice sheet soil, Antarctic Fields Peninsula.</title>
        <authorList>
            <person name="Xu Q."/>
            <person name="Peng F."/>
        </authorList>
    </citation>
    <scope>NUCLEOTIDE SEQUENCE [LARGE SCALE GENOMIC DNA]</scope>
    <source>
        <strain evidence="6 7">16-35-5</strain>
    </source>
</reference>
<dbReference type="AlphaFoldDB" id="A0A6N1X342"/>
<evidence type="ECO:0000256" key="4">
    <source>
        <dbReference type="ARBA" id="ARBA00023163"/>
    </source>
</evidence>
<dbReference type="Pfam" id="PF03466">
    <property type="entry name" value="LysR_substrate"/>
    <property type="match status" value="1"/>
</dbReference>
<comment type="similarity">
    <text evidence="1">Belongs to the LysR transcriptional regulatory family.</text>
</comment>
<sequence>MNIPPRQLRMFLALSESLNFSKTAEQLFMTQPSLSKAIRDLEQTLGLPLFERTTRSVQLTAGGQRLAAMARSVIGEYDAGLQRMLSSAGQEARQLAIASLPSLATVMLPAVCTALEREYPEPHITIHDCSNGACVQRLLDCQVDFALASVAPSHPALLYEEVLRDRFVLLSCGPWRKRLGPRLQLDDLSGLPLITMTDASTAMRYMSAAFLQRGIEFRPKMQLDQVGTIAGFVKAGLGIAVLPYLGMMPMQTLRGLQVSEIADGPVRSVSIVTRRLATPTAIAQQAMAAVRAVGVGLMEKHAGWILPPTAGRQS</sequence>
<dbReference type="GO" id="GO:0003700">
    <property type="term" value="F:DNA-binding transcription factor activity"/>
    <property type="evidence" value="ECO:0007669"/>
    <property type="project" value="InterPro"/>
</dbReference>
<feature type="domain" description="HTH lysR-type" evidence="5">
    <location>
        <begin position="1"/>
        <end position="60"/>
    </location>
</feature>
<proteinExistence type="inferred from homology"/>
<evidence type="ECO:0000259" key="5">
    <source>
        <dbReference type="PROSITE" id="PS50931"/>
    </source>
</evidence>
<dbReference type="Gene3D" id="1.10.10.10">
    <property type="entry name" value="Winged helix-like DNA-binding domain superfamily/Winged helix DNA-binding domain"/>
    <property type="match status" value="1"/>
</dbReference>
<protein>
    <submittedName>
        <fullName evidence="6">LysR family transcriptional regulator</fullName>
    </submittedName>
</protein>
<evidence type="ECO:0000313" key="6">
    <source>
        <dbReference type="EMBL" id="QKV52160.1"/>
    </source>
</evidence>
<name>A0A6N1X342_9BURK</name>